<evidence type="ECO:0000313" key="2">
    <source>
        <dbReference type="EnsemblPlants" id="cds.evm.model.07.372"/>
    </source>
</evidence>
<feature type="compositionally biased region" description="Polar residues" evidence="1">
    <location>
        <begin position="60"/>
        <end position="71"/>
    </location>
</feature>
<accession>A0A803Q4V4</accession>
<reference evidence="2" key="1">
    <citation type="submission" date="2018-11" db="EMBL/GenBank/DDBJ databases">
        <authorList>
            <person name="Grassa J C."/>
        </authorList>
    </citation>
    <scope>NUCLEOTIDE SEQUENCE [LARGE SCALE GENOMIC DNA]</scope>
</reference>
<proteinExistence type="predicted"/>
<organism evidence="2 3">
    <name type="scientific">Cannabis sativa</name>
    <name type="common">Hemp</name>
    <name type="synonym">Marijuana</name>
    <dbReference type="NCBI Taxonomy" id="3483"/>
    <lineage>
        <taxon>Eukaryota</taxon>
        <taxon>Viridiplantae</taxon>
        <taxon>Streptophyta</taxon>
        <taxon>Embryophyta</taxon>
        <taxon>Tracheophyta</taxon>
        <taxon>Spermatophyta</taxon>
        <taxon>Magnoliopsida</taxon>
        <taxon>eudicotyledons</taxon>
        <taxon>Gunneridae</taxon>
        <taxon>Pentapetalae</taxon>
        <taxon>rosids</taxon>
        <taxon>fabids</taxon>
        <taxon>Rosales</taxon>
        <taxon>Cannabaceae</taxon>
        <taxon>Cannabis</taxon>
    </lineage>
</organism>
<feature type="region of interest" description="Disordered" evidence="1">
    <location>
        <begin position="1"/>
        <end position="22"/>
    </location>
</feature>
<name>A0A803Q4V4_CANSA</name>
<dbReference type="Proteomes" id="UP000596661">
    <property type="component" value="Chromosome 7"/>
</dbReference>
<sequence length="103" mass="10913">MAITRRTLATTPASSGLPQDLMTVNPDVHVPATAEISTNPTDVANPTNPAVTKKLTNTIGNMEQSPSTRSESGPRYYAGDTGLRIGEPTIGEPHVLGRRFQIG</sequence>
<dbReference type="AlphaFoldDB" id="A0A803Q4V4"/>
<feature type="region of interest" description="Disordered" evidence="1">
    <location>
        <begin position="60"/>
        <end position="90"/>
    </location>
</feature>
<evidence type="ECO:0000256" key="1">
    <source>
        <dbReference type="SAM" id="MobiDB-lite"/>
    </source>
</evidence>
<keyword evidence="3" id="KW-1185">Reference proteome</keyword>
<dbReference type="EnsemblPlants" id="evm.model.07.372">
    <property type="protein sequence ID" value="cds.evm.model.07.372"/>
    <property type="gene ID" value="evm.TU.07.372"/>
</dbReference>
<feature type="compositionally biased region" description="Polar residues" evidence="1">
    <location>
        <begin position="7"/>
        <end position="17"/>
    </location>
</feature>
<dbReference type="Gramene" id="evm.model.07.372">
    <property type="protein sequence ID" value="cds.evm.model.07.372"/>
    <property type="gene ID" value="evm.TU.07.372"/>
</dbReference>
<protein>
    <submittedName>
        <fullName evidence="2">Uncharacterized protein</fullName>
    </submittedName>
</protein>
<dbReference type="EMBL" id="UZAU01000632">
    <property type="status" value="NOT_ANNOTATED_CDS"/>
    <property type="molecule type" value="Genomic_DNA"/>
</dbReference>
<reference evidence="2" key="2">
    <citation type="submission" date="2021-03" db="UniProtKB">
        <authorList>
            <consortium name="EnsemblPlants"/>
        </authorList>
    </citation>
    <scope>IDENTIFICATION</scope>
</reference>
<evidence type="ECO:0000313" key="3">
    <source>
        <dbReference type="Proteomes" id="UP000596661"/>
    </source>
</evidence>